<accession>A0AAE3ZEJ3</accession>
<dbReference type="GO" id="GO:0003700">
    <property type="term" value="F:DNA-binding transcription factor activity"/>
    <property type="evidence" value="ECO:0007669"/>
    <property type="project" value="InterPro"/>
</dbReference>
<gene>
    <name evidence="5" type="ORF">JOF55_002285</name>
</gene>
<organism evidence="5 6">
    <name type="scientific">Haloactinomyces albus</name>
    <dbReference type="NCBI Taxonomy" id="1352928"/>
    <lineage>
        <taxon>Bacteria</taxon>
        <taxon>Bacillati</taxon>
        <taxon>Actinomycetota</taxon>
        <taxon>Actinomycetes</taxon>
        <taxon>Actinopolysporales</taxon>
        <taxon>Actinopolysporaceae</taxon>
        <taxon>Haloactinomyces</taxon>
    </lineage>
</organism>
<dbReference type="SMART" id="SM00347">
    <property type="entry name" value="HTH_MARR"/>
    <property type="match status" value="1"/>
</dbReference>
<dbReference type="InterPro" id="IPR023187">
    <property type="entry name" value="Tscrpt_reg_MarR-type_CS"/>
</dbReference>
<dbReference type="EMBL" id="JAVDXW010000001">
    <property type="protein sequence ID" value="MDR7302104.1"/>
    <property type="molecule type" value="Genomic_DNA"/>
</dbReference>
<keyword evidence="2 5" id="KW-0238">DNA-binding</keyword>
<dbReference type="GO" id="GO:0003677">
    <property type="term" value="F:DNA binding"/>
    <property type="evidence" value="ECO:0007669"/>
    <property type="project" value="UniProtKB-KW"/>
</dbReference>
<feature type="domain" description="HTH marR-type" evidence="4">
    <location>
        <begin position="15"/>
        <end position="149"/>
    </location>
</feature>
<dbReference type="InterPro" id="IPR000835">
    <property type="entry name" value="HTH_MarR-typ"/>
</dbReference>
<evidence type="ECO:0000256" key="3">
    <source>
        <dbReference type="ARBA" id="ARBA00023163"/>
    </source>
</evidence>
<evidence type="ECO:0000313" key="6">
    <source>
        <dbReference type="Proteomes" id="UP001180845"/>
    </source>
</evidence>
<evidence type="ECO:0000313" key="5">
    <source>
        <dbReference type="EMBL" id="MDR7302104.1"/>
    </source>
</evidence>
<keyword evidence="6" id="KW-1185">Reference proteome</keyword>
<dbReference type="InterPro" id="IPR039422">
    <property type="entry name" value="MarR/SlyA-like"/>
</dbReference>
<comment type="caution">
    <text evidence="5">The sequence shown here is derived from an EMBL/GenBank/DDBJ whole genome shotgun (WGS) entry which is preliminary data.</text>
</comment>
<evidence type="ECO:0000256" key="1">
    <source>
        <dbReference type="ARBA" id="ARBA00023015"/>
    </source>
</evidence>
<dbReference type="Pfam" id="PF12802">
    <property type="entry name" value="MarR_2"/>
    <property type="match status" value="1"/>
</dbReference>
<reference evidence="5" key="1">
    <citation type="submission" date="2023-07" db="EMBL/GenBank/DDBJ databases">
        <title>Sequencing the genomes of 1000 actinobacteria strains.</title>
        <authorList>
            <person name="Klenk H.-P."/>
        </authorList>
    </citation>
    <scope>NUCLEOTIDE SEQUENCE</scope>
    <source>
        <strain evidence="5">DSM 45977</strain>
    </source>
</reference>
<evidence type="ECO:0000256" key="2">
    <source>
        <dbReference type="ARBA" id="ARBA00023125"/>
    </source>
</evidence>
<protein>
    <submittedName>
        <fullName evidence="5">DNA-binding MarR family transcriptional regulator</fullName>
    </submittedName>
</protein>
<keyword evidence="1" id="KW-0805">Transcription regulation</keyword>
<dbReference type="PRINTS" id="PR00598">
    <property type="entry name" value="HTHMARR"/>
</dbReference>
<dbReference type="RefSeq" id="WP_310273346.1">
    <property type="nucleotide sequence ID" value="NZ_JAVDXW010000001.1"/>
</dbReference>
<dbReference type="PROSITE" id="PS50995">
    <property type="entry name" value="HTH_MARR_2"/>
    <property type="match status" value="1"/>
</dbReference>
<name>A0AAE3ZEJ3_9ACTN</name>
<dbReference type="SUPFAM" id="SSF46785">
    <property type="entry name" value="Winged helix' DNA-binding domain"/>
    <property type="match status" value="1"/>
</dbReference>
<evidence type="ECO:0000259" key="4">
    <source>
        <dbReference type="PROSITE" id="PS50995"/>
    </source>
</evidence>
<dbReference type="AlphaFoldDB" id="A0AAE3ZEJ3"/>
<dbReference type="Proteomes" id="UP001180845">
    <property type="component" value="Unassembled WGS sequence"/>
</dbReference>
<dbReference type="InterPro" id="IPR036390">
    <property type="entry name" value="WH_DNA-bd_sf"/>
</dbReference>
<dbReference type="Gene3D" id="1.10.10.10">
    <property type="entry name" value="Winged helix-like DNA-binding domain superfamily/Winged helix DNA-binding domain"/>
    <property type="match status" value="1"/>
</dbReference>
<proteinExistence type="predicted"/>
<dbReference type="PANTHER" id="PTHR33164">
    <property type="entry name" value="TRANSCRIPTIONAL REGULATOR, MARR FAMILY"/>
    <property type="match status" value="1"/>
</dbReference>
<dbReference type="InterPro" id="IPR036388">
    <property type="entry name" value="WH-like_DNA-bd_sf"/>
</dbReference>
<dbReference type="GO" id="GO:0006950">
    <property type="term" value="P:response to stress"/>
    <property type="evidence" value="ECO:0007669"/>
    <property type="project" value="TreeGrafter"/>
</dbReference>
<dbReference type="PANTHER" id="PTHR33164:SF57">
    <property type="entry name" value="MARR-FAMILY TRANSCRIPTIONAL REGULATOR"/>
    <property type="match status" value="1"/>
</dbReference>
<dbReference type="PROSITE" id="PS01117">
    <property type="entry name" value="HTH_MARR_1"/>
    <property type="match status" value="1"/>
</dbReference>
<sequence>MSDQGQYDESRRSAADAIERELAMMFRRARKLSLTAATEIHPDLDPASYSLLLLVDDAGSLRGMDVADRMGLDKSTVSRQIATLVALDLLERVPDPDDGRARRIQLSEEGRSRLTEFRRQRSESLHDEFANWSTDDLREFARLLSKLNTPS</sequence>
<keyword evidence="3" id="KW-0804">Transcription</keyword>